<dbReference type="Proteomes" id="UP000199673">
    <property type="component" value="Unassembled WGS sequence"/>
</dbReference>
<keyword evidence="2" id="KW-1185">Reference proteome</keyword>
<evidence type="ECO:0000313" key="2">
    <source>
        <dbReference type="Proteomes" id="UP000199673"/>
    </source>
</evidence>
<reference evidence="2" key="1">
    <citation type="submission" date="2016-10" db="EMBL/GenBank/DDBJ databases">
        <authorList>
            <person name="Varghese N."/>
            <person name="Submissions S."/>
        </authorList>
    </citation>
    <scope>NUCLEOTIDE SEQUENCE [LARGE SCALE GENOMIC DNA]</scope>
    <source>
        <strain evidence="2">DSM 23445</strain>
    </source>
</reference>
<dbReference type="AlphaFoldDB" id="A0A1I6XG75"/>
<name>A0A1I6XG75_9BACT</name>
<accession>A0A1I6XG75</accession>
<proteinExistence type="predicted"/>
<evidence type="ECO:0000313" key="1">
    <source>
        <dbReference type="EMBL" id="SFT36854.1"/>
    </source>
</evidence>
<sequence length="62" mass="7119">MFIGRWYSQLKNRVPQGVWLFASFSFIPIFKFHLQSDGSFLSKSALGEKVIPADGGVYSWYL</sequence>
<organism evidence="1 2">
    <name type="scientific">Algoriphagus locisalis</name>
    <dbReference type="NCBI Taxonomy" id="305507"/>
    <lineage>
        <taxon>Bacteria</taxon>
        <taxon>Pseudomonadati</taxon>
        <taxon>Bacteroidota</taxon>
        <taxon>Cytophagia</taxon>
        <taxon>Cytophagales</taxon>
        <taxon>Cyclobacteriaceae</taxon>
        <taxon>Algoriphagus</taxon>
    </lineage>
</organism>
<dbReference type="EMBL" id="FPBF01000001">
    <property type="protein sequence ID" value="SFT36854.1"/>
    <property type="molecule type" value="Genomic_DNA"/>
</dbReference>
<protein>
    <submittedName>
        <fullName evidence="1">Uncharacterized protein</fullName>
    </submittedName>
</protein>
<gene>
    <name evidence="1" type="ORF">SAMN04489724_0441</name>
</gene>